<organism evidence="1 2">
    <name type="scientific">Tritrichomonas foetus</name>
    <dbReference type="NCBI Taxonomy" id="1144522"/>
    <lineage>
        <taxon>Eukaryota</taxon>
        <taxon>Metamonada</taxon>
        <taxon>Parabasalia</taxon>
        <taxon>Tritrichomonadida</taxon>
        <taxon>Tritrichomonadidae</taxon>
        <taxon>Tritrichomonas</taxon>
    </lineage>
</organism>
<reference evidence="1" key="1">
    <citation type="submission" date="2016-10" db="EMBL/GenBank/DDBJ databases">
        <authorList>
            <person name="Benchimol M."/>
            <person name="Almeida L.G."/>
            <person name="Vasconcelos A.T."/>
            <person name="Perreira-Neves A."/>
            <person name="Rosa I.A."/>
            <person name="Tasca T."/>
            <person name="Bogo M.R."/>
            <person name="de Souza W."/>
        </authorList>
    </citation>
    <scope>NUCLEOTIDE SEQUENCE [LARGE SCALE GENOMIC DNA]</scope>
    <source>
        <strain evidence="1">K</strain>
    </source>
</reference>
<protein>
    <submittedName>
        <fullName evidence="1">Uncharacterized protein</fullName>
    </submittedName>
</protein>
<accession>A0A1J4KG51</accession>
<dbReference type="RefSeq" id="XP_068363521.1">
    <property type="nucleotide sequence ID" value="XM_068501340.1"/>
</dbReference>
<sequence>MQKSLRDFSTRKILSYIESTFGHNYFSVDDFHACLQEKYVKSITVDDVNRILTGLVVSEKVEFKIEKNQQFYRKKNSRFELIEIIRKEIIESPKTIDEIVTNASIKTNRTAVRDCIEIMMAISVVHVINDKNPRKYQWDVENEARIFNKDMSFIFNDSKFYPNNFNDYLSNDNEDGDNH</sequence>
<dbReference type="Proteomes" id="UP000179807">
    <property type="component" value="Unassembled WGS sequence"/>
</dbReference>
<evidence type="ECO:0000313" key="2">
    <source>
        <dbReference type="Proteomes" id="UP000179807"/>
    </source>
</evidence>
<comment type="caution">
    <text evidence="1">The sequence shown here is derived from an EMBL/GenBank/DDBJ whole genome shotgun (WGS) entry which is preliminary data.</text>
</comment>
<dbReference type="AlphaFoldDB" id="A0A1J4KG51"/>
<dbReference type="EMBL" id="MLAK01000613">
    <property type="protein sequence ID" value="OHT10385.1"/>
    <property type="molecule type" value="Genomic_DNA"/>
</dbReference>
<dbReference type="GeneID" id="94836044"/>
<name>A0A1J4KG51_9EUKA</name>
<keyword evidence="2" id="KW-1185">Reference proteome</keyword>
<dbReference type="VEuPathDB" id="TrichDB:TRFO_20341"/>
<evidence type="ECO:0000313" key="1">
    <source>
        <dbReference type="EMBL" id="OHT10385.1"/>
    </source>
</evidence>
<proteinExistence type="predicted"/>
<gene>
    <name evidence="1" type="ORF">TRFO_20341</name>
</gene>